<evidence type="ECO:0000313" key="1">
    <source>
        <dbReference type="EMBL" id="MBK1657174.1"/>
    </source>
</evidence>
<gene>
    <name evidence="1" type="ORF">CKO45_02885</name>
</gene>
<organism evidence="1 2">
    <name type="scientific">Paracraurococcus ruber</name>
    <dbReference type="NCBI Taxonomy" id="77675"/>
    <lineage>
        <taxon>Bacteria</taxon>
        <taxon>Pseudomonadati</taxon>
        <taxon>Pseudomonadota</taxon>
        <taxon>Alphaproteobacteria</taxon>
        <taxon>Acetobacterales</taxon>
        <taxon>Roseomonadaceae</taxon>
        <taxon>Paracraurococcus</taxon>
    </lineage>
</organism>
<dbReference type="RefSeq" id="WP_133219881.1">
    <property type="nucleotide sequence ID" value="NZ_SMOA01000051.1"/>
</dbReference>
<dbReference type="EMBL" id="NRSG01000011">
    <property type="protein sequence ID" value="MBK1657174.1"/>
    <property type="molecule type" value="Genomic_DNA"/>
</dbReference>
<evidence type="ECO:0000313" key="2">
    <source>
        <dbReference type="Proteomes" id="UP000697995"/>
    </source>
</evidence>
<keyword evidence="2" id="KW-1185">Reference proteome</keyword>
<accession>A0ABS1CS20</accession>
<name>A0ABS1CS20_9PROT</name>
<sequence>MDMTGRLVPPDEAEPDQVGGGASLAVATALVTAAHDGPPCGTRFPGWIPIPGPGPGPALAPGMAW</sequence>
<protein>
    <submittedName>
        <fullName evidence="1">Uncharacterized protein</fullName>
    </submittedName>
</protein>
<comment type="caution">
    <text evidence="1">The sequence shown here is derived from an EMBL/GenBank/DDBJ whole genome shotgun (WGS) entry which is preliminary data.</text>
</comment>
<proteinExistence type="predicted"/>
<reference evidence="1 2" key="1">
    <citation type="journal article" date="2020" name="Microorganisms">
        <title>Osmotic Adaptation and Compatible Solute Biosynthesis of Phototrophic Bacteria as Revealed from Genome Analyses.</title>
        <authorList>
            <person name="Imhoff J.F."/>
            <person name="Rahn T."/>
            <person name="Kunzel S."/>
            <person name="Keller A."/>
            <person name="Neulinger S.C."/>
        </authorList>
    </citation>
    <scope>NUCLEOTIDE SEQUENCE [LARGE SCALE GENOMIC DNA]</scope>
    <source>
        <strain evidence="1 2">DSM 15382</strain>
    </source>
</reference>
<dbReference type="Proteomes" id="UP000697995">
    <property type="component" value="Unassembled WGS sequence"/>
</dbReference>